<dbReference type="EMBL" id="BMGG01000003">
    <property type="protein sequence ID" value="GGC62568.1"/>
    <property type="molecule type" value="Genomic_DNA"/>
</dbReference>
<dbReference type="InterPro" id="IPR050210">
    <property type="entry name" value="tRNA_Adenine-N(6)_MTase"/>
</dbReference>
<evidence type="ECO:0000256" key="1">
    <source>
        <dbReference type="ARBA" id="ARBA00022603"/>
    </source>
</evidence>
<dbReference type="InterPro" id="IPR029063">
    <property type="entry name" value="SAM-dependent_MTases_sf"/>
</dbReference>
<dbReference type="Proteomes" id="UP000637002">
    <property type="component" value="Unassembled WGS sequence"/>
</dbReference>
<dbReference type="AlphaFoldDB" id="A0A916XBW5"/>
<reference evidence="4" key="2">
    <citation type="submission" date="2020-09" db="EMBL/GenBank/DDBJ databases">
        <authorList>
            <person name="Sun Q."/>
            <person name="Zhou Y."/>
        </authorList>
    </citation>
    <scope>NUCLEOTIDE SEQUENCE</scope>
    <source>
        <strain evidence="4">CGMCC 1.12919</strain>
    </source>
</reference>
<dbReference type="GO" id="GO:0032259">
    <property type="term" value="P:methylation"/>
    <property type="evidence" value="ECO:0007669"/>
    <property type="project" value="UniProtKB-KW"/>
</dbReference>
<keyword evidence="2" id="KW-0949">S-adenosyl-L-methionine</keyword>
<evidence type="ECO:0000313" key="4">
    <source>
        <dbReference type="EMBL" id="GGC62568.1"/>
    </source>
</evidence>
<gene>
    <name evidence="4" type="ORF">GCM10010994_21450</name>
</gene>
<keyword evidence="1 4" id="KW-0489">Methyltransferase</keyword>
<dbReference type="SUPFAM" id="SSF53335">
    <property type="entry name" value="S-adenosyl-L-methionine-dependent methyltransferases"/>
    <property type="match status" value="1"/>
</dbReference>
<reference evidence="4" key="1">
    <citation type="journal article" date="2014" name="Int. J. Syst. Evol. Microbiol.">
        <title>Complete genome sequence of Corynebacterium casei LMG S-19264T (=DSM 44701T), isolated from a smear-ripened cheese.</title>
        <authorList>
            <consortium name="US DOE Joint Genome Institute (JGI-PGF)"/>
            <person name="Walter F."/>
            <person name="Albersmeier A."/>
            <person name="Kalinowski J."/>
            <person name="Ruckert C."/>
        </authorList>
    </citation>
    <scope>NUCLEOTIDE SEQUENCE</scope>
    <source>
        <strain evidence="4">CGMCC 1.12919</strain>
    </source>
</reference>
<dbReference type="InterPro" id="IPR007848">
    <property type="entry name" value="Small_mtfrase_dom"/>
</dbReference>
<organism evidence="4 5">
    <name type="scientific">Chelatococcus reniformis</name>
    <dbReference type="NCBI Taxonomy" id="1494448"/>
    <lineage>
        <taxon>Bacteria</taxon>
        <taxon>Pseudomonadati</taxon>
        <taxon>Pseudomonadota</taxon>
        <taxon>Alphaproteobacteria</taxon>
        <taxon>Hyphomicrobiales</taxon>
        <taxon>Chelatococcaceae</taxon>
        <taxon>Chelatococcus</taxon>
    </lineage>
</organism>
<dbReference type="GO" id="GO:0003676">
    <property type="term" value="F:nucleic acid binding"/>
    <property type="evidence" value="ECO:0007669"/>
    <property type="project" value="InterPro"/>
</dbReference>
<proteinExistence type="predicted"/>
<dbReference type="Gene3D" id="3.40.50.150">
    <property type="entry name" value="Vaccinia Virus protein VP39"/>
    <property type="match status" value="1"/>
</dbReference>
<dbReference type="GO" id="GO:0008757">
    <property type="term" value="F:S-adenosylmethionine-dependent methyltransferase activity"/>
    <property type="evidence" value="ECO:0007669"/>
    <property type="project" value="UniProtKB-ARBA"/>
</dbReference>
<evidence type="ECO:0000259" key="3">
    <source>
        <dbReference type="Pfam" id="PF05175"/>
    </source>
</evidence>
<evidence type="ECO:0000313" key="5">
    <source>
        <dbReference type="Proteomes" id="UP000637002"/>
    </source>
</evidence>
<accession>A0A916XBW5</accession>
<comment type="caution">
    <text evidence="4">The sequence shown here is derived from an EMBL/GenBank/DDBJ whole genome shotgun (WGS) entry which is preliminary data.</text>
</comment>
<dbReference type="CDD" id="cd02440">
    <property type="entry name" value="AdoMet_MTases"/>
    <property type="match status" value="1"/>
</dbReference>
<dbReference type="PANTHER" id="PTHR47739:SF1">
    <property type="entry name" value="TRNA1(VAL) (ADENINE(37)-N6)-METHYLTRANSFERASE"/>
    <property type="match status" value="1"/>
</dbReference>
<protein>
    <submittedName>
        <fullName evidence="4">Methyltransferase</fullName>
    </submittedName>
</protein>
<keyword evidence="1 4" id="KW-0808">Transferase</keyword>
<feature type="domain" description="Methyltransferase small" evidence="3">
    <location>
        <begin position="46"/>
        <end position="152"/>
    </location>
</feature>
<name>A0A916XBW5_9HYPH</name>
<dbReference type="GO" id="GO:0008170">
    <property type="term" value="F:N-methyltransferase activity"/>
    <property type="evidence" value="ECO:0007669"/>
    <property type="project" value="UniProtKB-ARBA"/>
</dbReference>
<evidence type="ECO:0000256" key="2">
    <source>
        <dbReference type="ARBA" id="ARBA00022691"/>
    </source>
</evidence>
<keyword evidence="5" id="KW-1185">Reference proteome</keyword>
<sequence>MSAGAATSAGAAGGDLGGQDACLSQDAFLAGRLHLSQFRKGHHRGGTDGVLAAMQAAALAPGRLVDLGAGTGLVGLAVAHLCPRAEVTLVERSPELAALCRSNAAANGLADRVHVVEADVLGSGADRRAAGLERGGADLIVTNPPWFEAGQVRRSPAQGRGRAHVFGETDGASPLMQWLRTASDLSAPGARLVMIHRADALGEILAAAAGRFGGLAIRPIHPRRDEPAIRVLVSARKGSRAAMTIEPALVLHEADGRFTAEAAALHGGLLPADWANG</sequence>
<dbReference type="InterPro" id="IPR002052">
    <property type="entry name" value="DNA_methylase_N6_adenine_CS"/>
</dbReference>
<dbReference type="Pfam" id="PF05175">
    <property type="entry name" value="MTS"/>
    <property type="match status" value="1"/>
</dbReference>
<dbReference type="PROSITE" id="PS00092">
    <property type="entry name" value="N6_MTASE"/>
    <property type="match status" value="1"/>
</dbReference>
<dbReference type="RefSeq" id="WP_188609131.1">
    <property type="nucleotide sequence ID" value="NZ_BMGG01000003.1"/>
</dbReference>
<dbReference type="PANTHER" id="PTHR47739">
    <property type="entry name" value="TRNA1(VAL) (ADENINE(37)-N6)-METHYLTRANSFERASE"/>
    <property type="match status" value="1"/>
</dbReference>